<dbReference type="GO" id="GO:0005524">
    <property type="term" value="F:ATP binding"/>
    <property type="evidence" value="ECO:0007669"/>
    <property type="project" value="UniProtKB-KW"/>
</dbReference>
<dbReference type="SMART" id="SM00387">
    <property type="entry name" value="HATPase_c"/>
    <property type="match status" value="1"/>
</dbReference>
<evidence type="ECO:0000256" key="1">
    <source>
        <dbReference type="ARBA" id="ARBA00000085"/>
    </source>
</evidence>
<dbReference type="Pfam" id="PF00512">
    <property type="entry name" value="HisKA"/>
    <property type="match status" value="1"/>
</dbReference>
<name>A0A7W6NWW3_9SPHN</name>
<evidence type="ECO:0000313" key="10">
    <source>
        <dbReference type="EMBL" id="MBB4098663.1"/>
    </source>
</evidence>
<dbReference type="EC" id="2.7.13.3" evidence="2"/>
<dbReference type="InterPro" id="IPR036890">
    <property type="entry name" value="HATPase_C_sf"/>
</dbReference>
<dbReference type="PANTHER" id="PTHR43065">
    <property type="entry name" value="SENSOR HISTIDINE KINASE"/>
    <property type="match status" value="1"/>
</dbReference>
<dbReference type="Proteomes" id="UP000557392">
    <property type="component" value="Unassembled WGS sequence"/>
</dbReference>
<dbReference type="GO" id="GO:0000155">
    <property type="term" value="F:phosphorelay sensor kinase activity"/>
    <property type="evidence" value="ECO:0007669"/>
    <property type="project" value="InterPro"/>
</dbReference>
<keyword evidence="3" id="KW-0597">Phosphoprotein</keyword>
<evidence type="ECO:0000256" key="4">
    <source>
        <dbReference type="ARBA" id="ARBA00022679"/>
    </source>
</evidence>
<dbReference type="Gene3D" id="3.30.565.10">
    <property type="entry name" value="Histidine kinase-like ATPase, C-terminal domain"/>
    <property type="match status" value="1"/>
</dbReference>
<keyword evidence="4" id="KW-0808">Transferase</keyword>
<evidence type="ECO:0000259" key="9">
    <source>
        <dbReference type="PROSITE" id="PS50109"/>
    </source>
</evidence>
<dbReference type="CDD" id="cd00082">
    <property type="entry name" value="HisKA"/>
    <property type="match status" value="1"/>
</dbReference>
<comment type="caution">
    <text evidence="10">The sequence shown here is derived from an EMBL/GenBank/DDBJ whole genome shotgun (WGS) entry which is preliminary data.</text>
</comment>
<evidence type="ECO:0000256" key="3">
    <source>
        <dbReference type="ARBA" id="ARBA00022553"/>
    </source>
</evidence>
<evidence type="ECO:0000256" key="2">
    <source>
        <dbReference type="ARBA" id="ARBA00012438"/>
    </source>
</evidence>
<dbReference type="SUPFAM" id="SSF47384">
    <property type="entry name" value="Homodimeric domain of signal transducing histidine kinase"/>
    <property type="match status" value="1"/>
</dbReference>
<reference evidence="10 11" key="1">
    <citation type="submission" date="2020-08" db="EMBL/GenBank/DDBJ databases">
        <title>Genomic Encyclopedia of Type Strains, Phase IV (KMG-IV): sequencing the most valuable type-strain genomes for metagenomic binning, comparative biology and taxonomic classification.</title>
        <authorList>
            <person name="Goeker M."/>
        </authorList>
    </citation>
    <scope>NUCLEOTIDE SEQUENCE [LARGE SCALE GENOMIC DNA]</scope>
    <source>
        <strain evidence="10 11">DSM 101806</strain>
    </source>
</reference>
<organism evidence="10 11">
    <name type="scientific">Sphingomonas kyeonggiensis</name>
    <dbReference type="NCBI Taxonomy" id="1268553"/>
    <lineage>
        <taxon>Bacteria</taxon>
        <taxon>Pseudomonadati</taxon>
        <taxon>Pseudomonadota</taxon>
        <taxon>Alphaproteobacteria</taxon>
        <taxon>Sphingomonadales</taxon>
        <taxon>Sphingomonadaceae</taxon>
        <taxon>Sphingomonas</taxon>
    </lineage>
</organism>
<gene>
    <name evidence="10" type="ORF">GGR46_002227</name>
</gene>
<dbReference type="InterPro" id="IPR004358">
    <property type="entry name" value="Sig_transdc_His_kin-like_C"/>
</dbReference>
<evidence type="ECO:0000256" key="8">
    <source>
        <dbReference type="ARBA" id="ARBA00023012"/>
    </source>
</evidence>
<keyword evidence="5" id="KW-0547">Nucleotide-binding</keyword>
<feature type="domain" description="Histidine kinase" evidence="9">
    <location>
        <begin position="350"/>
        <end position="564"/>
    </location>
</feature>
<evidence type="ECO:0000313" key="11">
    <source>
        <dbReference type="Proteomes" id="UP000557392"/>
    </source>
</evidence>
<proteinExistence type="predicted"/>
<evidence type="ECO:0000256" key="5">
    <source>
        <dbReference type="ARBA" id="ARBA00022741"/>
    </source>
</evidence>
<dbReference type="Gene3D" id="3.30.450.20">
    <property type="entry name" value="PAS domain"/>
    <property type="match status" value="1"/>
</dbReference>
<dbReference type="EMBL" id="JACIEH010000002">
    <property type="protein sequence ID" value="MBB4098663.1"/>
    <property type="molecule type" value="Genomic_DNA"/>
</dbReference>
<dbReference type="PROSITE" id="PS50109">
    <property type="entry name" value="HIS_KIN"/>
    <property type="match status" value="1"/>
</dbReference>
<comment type="catalytic activity">
    <reaction evidence="1">
        <text>ATP + protein L-histidine = ADP + protein N-phospho-L-histidine.</text>
        <dbReference type="EC" id="2.7.13.3"/>
    </reaction>
</comment>
<evidence type="ECO:0000256" key="7">
    <source>
        <dbReference type="ARBA" id="ARBA00022840"/>
    </source>
</evidence>
<dbReference type="SMART" id="SM00388">
    <property type="entry name" value="HisKA"/>
    <property type="match status" value="1"/>
</dbReference>
<dbReference type="InterPro" id="IPR005467">
    <property type="entry name" value="His_kinase_dom"/>
</dbReference>
<dbReference type="PRINTS" id="PR00344">
    <property type="entry name" value="BCTRLSENSOR"/>
</dbReference>
<dbReference type="InterPro" id="IPR035965">
    <property type="entry name" value="PAS-like_dom_sf"/>
</dbReference>
<sequence length="565" mass="61169">MEPLSHQEAADGADPELPPALLPRIGDVAHAGMDEESSAWSVFDISGARGLIARIAAGDMPDGWTRALLDAVRVVDIDDNALRALGPIGGRRRMVGAPVTVYWPAESWPVLAELIFAELADIPGAARTRKIVSSVFNDATVNISTDPAHPDLVFVSVGGSVTDKRSLWSLRASEERYRTLIHHLPWALVLVDSTAMLPIFDELRAAGVSDVGAHLDAHPGLPFESRAIVRVTDANRNAVELFGAGCADQLIGPVDYLFAASPDTAKRVITAHFDGRRNLTEIMKLRTFDGRLRDVQLSITYPTPPERLDVTLLMFEDVTERLQTEVQLRQLQEEYARAARIATLGELASSIAHEVNQPLAAIAMNAETSLRWLARDEPNLAKVEQLTKRIADSARHASEIVQRIRGMAGRHAPNRTALDLNRVVEEALMFVCHDIEARGIQLGVKLDIGLPRVLGDRVQLQQVVVNLLVNSLQALAGRPHSQIEITTSRDGFGGARLSVRDNGPGIAAEDLHRVFEGFFTTKQDGMGIGLAVCQSILAAHGGGISAANQAQGGAFFQVTLPPITD</sequence>
<dbReference type="InterPro" id="IPR003594">
    <property type="entry name" value="HATPase_dom"/>
</dbReference>
<dbReference type="InterPro" id="IPR003661">
    <property type="entry name" value="HisK_dim/P_dom"/>
</dbReference>
<keyword evidence="6 10" id="KW-0418">Kinase</keyword>
<keyword evidence="8" id="KW-0902">Two-component regulatory system</keyword>
<dbReference type="InterPro" id="IPR036097">
    <property type="entry name" value="HisK_dim/P_sf"/>
</dbReference>
<protein>
    <recommendedName>
        <fullName evidence="2">histidine kinase</fullName>
        <ecNumber evidence="2">2.7.13.3</ecNumber>
    </recommendedName>
</protein>
<accession>A0A7W6NWW3</accession>
<dbReference type="SUPFAM" id="SSF55785">
    <property type="entry name" value="PYP-like sensor domain (PAS domain)"/>
    <property type="match status" value="1"/>
</dbReference>
<keyword evidence="7" id="KW-0067">ATP-binding</keyword>
<dbReference type="RefSeq" id="WP_221262704.1">
    <property type="nucleotide sequence ID" value="NZ_JACIEH010000002.1"/>
</dbReference>
<dbReference type="PANTHER" id="PTHR43065:SF10">
    <property type="entry name" value="PEROXIDE STRESS-ACTIVATED HISTIDINE KINASE MAK3"/>
    <property type="match status" value="1"/>
</dbReference>
<dbReference type="Gene3D" id="1.10.287.130">
    <property type="match status" value="1"/>
</dbReference>
<keyword evidence="11" id="KW-1185">Reference proteome</keyword>
<dbReference type="Pfam" id="PF02518">
    <property type="entry name" value="HATPase_c"/>
    <property type="match status" value="1"/>
</dbReference>
<dbReference type="AlphaFoldDB" id="A0A7W6NWW3"/>
<evidence type="ECO:0000256" key="6">
    <source>
        <dbReference type="ARBA" id="ARBA00022777"/>
    </source>
</evidence>
<dbReference type="SUPFAM" id="SSF55874">
    <property type="entry name" value="ATPase domain of HSP90 chaperone/DNA topoisomerase II/histidine kinase"/>
    <property type="match status" value="1"/>
</dbReference>